<evidence type="ECO:0000256" key="1">
    <source>
        <dbReference type="SAM" id="MobiDB-lite"/>
    </source>
</evidence>
<keyword evidence="3" id="KW-1185">Reference proteome</keyword>
<dbReference type="AlphaFoldDB" id="A0ABD3JCF4"/>
<accession>A0ABD3JCF4</accession>
<organism evidence="2 3">
    <name type="scientific">Eucalyptus globulus</name>
    <name type="common">Tasmanian blue gum</name>
    <dbReference type="NCBI Taxonomy" id="34317"/>
    <lineage>
        <taxon>Eukaryota</taxon>
        <taxon>Viridiplantae</taxon>
        <taxon>Streptophyta</taxon>
        <taxon>Embryophyta</taxon>
        <taxon>Tracheophyta</taxon>
        <taxon>Spermatophyta</taxon>
        <taxon>Magnoliopsida</taxon>
        <taxon>eudicotyledons</taxon>
        <taxon>Gunneridae</taxon>
        <taxon>Pentapetalae</taxon>
        <taxon>rosids</taxon>
        <taxon>malvids</taxon>
        <taxon>Myrtales</taxon>
        <taxon>Myrtaceae</taxon>
        <taxon>Myrtoideae</taxon>
        <taxon>Eucalypteae</taxon>
        <taxon>Eucalyptus</taxon>
    </lineage>
</organism>
<dbReference type="Proteomes" id="UP001634007">
    <property type="component" value="Unassembled WGS sequence"/>
</dbReference>
<protein>
    <recommendedName>
        <fullName evidence="4">Retrotransposon gag domain-containing protein</fullName>
    </recommendedName>
</protein>
<dbReference type="PANTHER" id="PTHR34222">
    <property type="entry name" value="GAG_PRE-INTEGRS DOMAIN-CONTAINING PROTEIN"/>
    <property type="match status" value="1"/>
</dbReference>
<sequence length="362" mass="41151">MSERKLIGNTSGQNEEANTNHMTGDLQNVRATYRLNEKNYLKWSQFIKTYLKGKGRVSHLLGTGPTPEDPTFNAWDEADSMIMSWLWDSMDPAISDTCMFLKTAKEIWDSIRRTYSKARDAAQVYEIKVKTTATKQGSKTVTEYANSLQNLWQELDHYQVFEMKCADVAATLKTFIEKDRVYDFLVGLNSEFDHVRIQILGKEEISSLEEIISLIRAEESRRGIMLEPQAVEGSALVTRNASTQERGKVDASKSTWRDNRDSLWCTYYKKPRHTKERCWKLNGKPATSSREWGNKGGQPRPQAHLIEQTNQQINHGEGQVKESFSNEEIERIKGLLGSLDKPSGACSLALSGTGFGEEDWTC</sequence>
<gene>
    <name evidence="2" type="ORF">ACJRO7_035404</name>
</gene>
<dbReference type="PANTHER" id="PTHR34222:SF37">
    <property type="entry name" value="RETROTRANSPOSON GAG DOMAIN-CONTAINING PROTEIN"/>
    <property type="match status" value="1"/>
</dbReference>
<dbReference type="Pfam" id="PF14223">
    <property type="entry name" value="Retrotran_gag_2"/>
    <property type="match status" value="1"/>
</dbReference>
<evidence type="ECO:0008006" key="4">
    <source>
        <dbReference type="Google" id="ProtNLM"/>
    </source>
</evidence>
<comment type="caution">
    <text evidence="2">The sequence shown here is derived from an EMBL/GenBank/DDBJ whole genome shotgun (WGS) entry which is preliminary data.</text>
</comment>
<name>A0ABD3JCF4_EUCGL</name>
<feature type="region of interest" description="Disordered" evidence="1">
    <location>
        <begin position="1"/>
        <end position="23"/>
    </location>
</feature>
<evidence type="ECO:0000313" key="2">
    <source>
        <dbReference type="EMBL" id="KAL3723217.1"/>
    </source>
</evidence>
<evidence type="ECO:0000313" key="3">
    <source>
        <dbReference type="Proteomes" id="UP001634007"/>
    </source>
</evidence>
<dbReference type="EMBL" id="JBJKBG010000009">
    <property type="protein sequence ID" value="KAL3723217.1"/>
    <property type="molecule type" value="Genomic_DNA"/>
</dbReference>
<proteinExistence type="predicted"/>
<feature type="compositionally biased region" description="Polar residues" evidence="1">
    <location>
        <begin position="8"/>
        <end position="23"/>
    </location>
</feature>
<reference evidence="2 3" key="1">
    <citation type="submission" date="2024-11" db="EMBL/GenBank/DDBJ databases">
        <title>Chromosome-level genome assembly of Eucalyptus globulus Labill. provides insights into its genome evolution.</title>
        <authorList>
            <person name="Li X."/>
        </authorList>
    </citation>
    <scope>NUCLEOTIDE SEQUENCE [LARGE SCALE GENOMIC DNA]</scope>
    <source>
        <strain evidence="2">CL2024</strain>
        <tissue evidence="2">Fresh tender leaves</tissue>
    </source>
</reference>